<dbReference type="GO" id="GO:0043139">
    <property type="term" value="F:5'-3' DNA helicase activity"/>
    <property type="evidence" value="ECO:0007669"/>
    <property type="project" value="TreeGrafter"/>
</dbReference>
<evidence type="ECO:0000256" key="1">
    <source>
        <dbReference type="ARBA" id="ARBA00001947"/>
    </source>
</evidence>
<dbReference type="Pfam" id="PF13086">
    <property type="entry name" value="AAA_11"/>
    <property type="match status" value="1"/>
</dbReference>
<dbReference type="PANTHER" id="PTHR43788">
    <property type="entry name" value="DNA2/NAM7 HELICASE FAMILY MEMBER"/>
    <property type="match status" value="1"/>
</dbReference>
<dbReference type="Pfam" id="PF01435">
    <property type="entry name" value="Peptidase_M48"/>
    <property type="match status" value="1"/>
</dbReference>
<evidence type="ECO:0000313" key="14">
    <source>
        <dbReference type="EMBL" id="EIT68430.1"/>
    </source>
</evidence>
<keyword evidence="6" id="KW-0378">Hydrolase</keyword>
<dbReference type="GO" id="GO:0004222">
    <property type="term" value="F:metalloendopeptidase activity"/>
    <property type="evidence" value="ECO:0007669"/>
    <property type="project" value="InterPro"/>
</dbReference>
<evidence type="ECO:0000256" key="4">
    <source>
        <dbReference type="ARBA" id="ARBA00022723"/>
    </source>
</evidence>
<feature type="domain" description="DNA2/NAM7 helicase helicase" evidence="12">
    <location>
        <begin position="1635"/>
        <end position="1673"/>
    </location>
</feature>
<keyword evidence="10" id="KW-0482">Metalloprotease</keyword>
<dbReference type="SUPFAM" id="SSF52540">
    <property type="entry name" value="P-loop containing nucleoside triphosphate hydrolases"/>
    <property type="match status" value="1"/>
</dbReference>
<evidence type="ECO:0000256" key="8">
    <source>
        <dbReference type="ARBA" id="ARBA00022833"/>
    </source>
</evidence>
<dbReference type="InterPro" id="IPR041679">
    <property type="entry name" value="DNA2/NAM7-like_C"/>
</dbReference>
<dbReference type="InterPro" id="IPR001915">
    <property type="entry name" value="Peptidase_M48"/>
</dbReference>
<comment type="cofactor">
    <cofactor evidence="1">
        <name>Zn(2+)</name>
        <dbReference type="ChEBI" id="CHEBI:29105"/>
    </cofactor>
</comment>
<evidence type="ECO:0000259" key="12">
    <source>
        <dbReference type="Pfam" id="PF13086"/>
    </source>
</evidence>
<evidence type="ECO:0000256" key="5">
    <source>
        <dbReference type="ARBA" id="ARBA00022741"/>
    </source>
</evidence>
<organism evidence="14 15">
    <name type="scientific">Hydrocarboniphaga effusa AP103</name>
    <dbReference type="NCBI Taxonomy" id="1172194"/>
    <lineage>
        <taxon>Bacteria</taxon>
        <taxon>Pseudomonadati</taxon>
        <taxon>Pseudomonadota</taxon>
        <taxon>Gammaproteobacteria</taxon>
        <taxon>Nevskiales</taxon>
        <taxon>Nevskiaceae</taxon>
        <taxon>Hydrocarboniphaga</taxon>
    </lineage>
</organism>
<keyword evidence="3" id="KW-0645">Protease</keyword>
<dbReference type="EMBL" id="AKGD01000003">
    <property type="protein sequence ID" value="EIT68430.1"/>
    <property type="molecule type" value="Genomic_DNA"/>
</dbReference>
<dbReference type="PANTHER" id="PTHR43788:SF8">
    <property type="entry name" value="DNA-BINDING PROTEIN SMUBP-2"/>
    <property type="match status" value="1"/>
</dbReference>
<evidence type="ECO:0000256" key="7">
    <source>
        <dbReference type="ARBA" id="ARBA00022806"/>
    </source>
</evidence>
<dbReference type="SUPFAM" id="SSF158682">
    <property type="entry name" value="TerB-like"/>
    <property type="match status" value="1"/>
</dbReference>
<dbReference type="InterPro" id="IPR025103">
    <property type="entry name" value="DUF4011"/>
</dbReference>
<dbReference type="STRING" id="1172194.WQQ_36250"/>
<evidence type="ECO:0000259" key="11">
    <source>
        <dbReference type="Pfam" id="PF01435"/>
    </source>
</evidence>
<name>I8T3C2_9GAMM</name>
<evidence type="ECO:0008006" key="16">
    <source>
        <dbReference type="Google" id="ProtNLM"/>
    </source>
</evidence>
<protein>
    <recommendedName>
        <fullName evidence="16">Peptidase M48 domain-containing protein</fullName>
    </recommendedName>
</protein>
<feature type="domain" description="DNA2/NAM7 helicase-like C-terminal" evidence="13">
    <location>
        <begin position="1711"/>
        <end position="1906"/>
    </location>
</feature>
<dbReference type="GO" id="GO:0006508">
    <property type="term" value="P:proteolysis"/>
    <property type="evidence" value="ECO:0007669"/>
    <property type="project" value="UniProtKB-KW"/>
</dbReference>
<accession>I8T3C2</accession>
<keyword evidence="9" id="KW-0067">ATP-binding</keyword>
<reference evidence="14 15" key="1">
    <citation type="journal article" date="2012" name="J. Bacteriol.">
        <title>Genome Sequence of n-Alkane-Degrading Hydrocarboniphaga effusa Strain AP103T (ATCC BAA-332T).</title>
        <authorList>
            <person name="Chang H.K."/>
            <person name="Zylstra G.J."/>
            <person name="Chae J.C."/>
        </authorList>
    </citation>
    <scope>NUCLEOTIDE SEQUENCE [LARGE SCALE GENOMIC DNA]</scope>
    <source>
        <strain evidence="14 15">AP103</strain>
    </source>
</reference>
<evidence type="ECO:0000259" key="13">
    <source>
        <dbReference type="Pfam" id="PF13087"/>
    </source>
</evidence>
<dbReference type="InterPro" id="IPR027417">
    <property type="entry name" value="P-loop_NTPase"/>
</dbReference>
<sequence>MDAGSWTALSAEQIQSVRFGGERVYAGALSALTPALNVGAGDGARIRRLLLARSLLLSEGMAPAPYTAARQCAATLGVTEPIEIYQAAGAENAAMHHCQSPVLLEIQGRLLSLLDDKTLAAVMGHELGHYLAHGVHHPHAAAAHTARRLLLNESTHDDGVLDQARRLSMAMELTADRFGLLACRDLDAALRLEMVVVTGLPASELTWDTQAYLEQSRSLIDSMLSDGETALGYSHPEHSLRAYALWLFSESDLYRQLTDDGPGTRPIAEVDEQLMRVLGHSEVEFGNATVFEEPQIEVQECALAACVLVAAADGEIHDAEVQAIERVFAHLLPDWRELLDPAEALARFQQLAPVLYATGPRAQRSLFALLTHVLAADGECAPEEIDQILAIGSALGCIGLFRSLLPSVLAASTLSVDIVTEEPVRSIPMPAEARQARAALKVYLDRVVRRGGDTVTVRRLMRLIGAPKNSEDVRRELESAAREAGLLIQPAIGDELDALLKLQLVAGPSAEVKQAPVQTEDPGSPAARLRRAITRMRDKLVSGDGRSPSIRLRVPRAGRAFDLHQLEDVSNGLAERALEFVTSGGSIVVLDGADADAHEGSHRALNSLVALDRERQSRTEETGADELYLGYPFLTGTVNGYLLRGPLVLYPAVIQRDRGRVRLVATANETPIANQALLRLLLRQKQIPFPETLVEECDAAAESGPKMVVEVLDRLGIKLVPTWGQLLPFKDRNQELNGWIDDRLEIEECAVLGLFPQSSSDLLHDYDELLTHLQEGKSPGSLFACAGEVLPAELKALLPAEPHAPVLDSVGSAPIPAIHADPVQRAVLEKARASRALVIDGPPGTGKSQVIVNLVADALLRGEKVAVVCEKRAALDVVVNRLEALDFRHLLALVHDVHEDRRSLYQQVAARIEEEIQRPRPSVSIEALHAQRLEIERDLSTFSERLRWSKSGVSLGQAYVYRSSFDVPAMPLDLGLEEIPAEAIEAFASTLQALAPFADLWRPDSVWLAPGDEPKRPNLDTLDSRQSAIYLEALQQAQRNRQSFEEACAAADMAPDAHSLVRIGAARIGIEAVLASAKLREAASDFRVFADLLGAVESSAEVFGSVESTLESMRSLEIILANAGLESTRDTHLLLRRSQMPLELARAALASASTPVARSALSAWCKNEDSSAITLQIQALTQAWQQHEVHVQGFSTPVDWSDTPQAIAAGSVLAATSSSPLRFFKPSWWKAKKQFTEHLAQQWPEKAGASPSADLFDQIDKRRSAAKGWVTIKSLAALISHSSTPADATEASLAVRQIVAACDQAALIAQAKMALQGLGLWPAPMLAVGWASWGQRVEACLAALPAIAEAEERYVGLRKLLPRSELAMSVPALEQVQRIAKGVVAIASERIALQAVRCWPESTQEVAAITAWDRRVSSLLAVLAASASLNAVLSPAQVLLPWLGAETSAAQWSSRVSAWRQHASRLAESDRLLLAAQAQHRSARGLLVQLAQSADVTPGQWTESVLKTWAAGVVAALDPVPDISLSELLEHDAESEHAERYRRHSGEATDKIASLVLAKQDENGWLRTPAAAKGARRTDVQATKEAMLKEARKQRALLPLRTFVRRYVGQGLLDALPVWLLSPETMVQLFPREACFDVVILDEASQCTVENGLPVLMRAKRVIIAGDERQMPPSNFFKATSDDEDSVEAQQAPQDVLDAESLLVLARSRVAHAGLAWHYRCQQEELIAFSNHAIYGGGLMTIPSVMSRKAPAAVFWHGVQNAHYEEGVNQTEAIAVVELLKRLMERLNPPTIGVVTFNLAQRKVILDAIDQVRAADTAFAALYDSQMARERIDERPFVKNLENVQGDERDIIVFSLGHAPRERVKRNGGKELYVPARFGPVGQRGGERRLNVAVSRAKKEIHVVASFDPSMLSVATSKNDGPRLFKGFLEFAKAMALGHRNEAERVLDLMRGAPLKRSAQLGLAELPMYVPLKAQLMLALEREGFRCELDVGASGFRVPLALVSTSDPHRYCLGLMFIEGDQAESPIEAHLHVPGVLNQRGWKLMRINARDWGRQPAEIVRRIKAAATA</sequence>
<dbReference type="PATRIC" id="fig|1172194.4.peg.3517"/>
<dbReference type="Proteomes" id="UP000003704">
    <property type="component" value="Unassembled WGS sequence"/>
</dbReference>
<dbReference type="Gene3D" id="3.40.50.300">
    <property type="entry name" value="P-loop containing nucleotide triphosphate hydrolases"/>
    <property type="match status" value="3"/>
</dbReference>
<dbReference type="RefSeq" id="WP_007186562.1">
    <property type="nucleotide sequence ID" value="NZ_AKGD01000003.1"/>
</dbReference>
<evidence type="ECO:0000313" key="15">
    <source>
        <dbReference type="Proteomes" id="UP000003704"/>
    </source>
</evidence>
<evidence type="ECO:0000256" key="6">
    <source>
        <dbReference type="ARBA" id="ARBA00022801"/>
    </source>
</evidence>
<dbReference type="OrthoDB" id="9757917at2"/>
<gene>
    <name evidence="14" type="ORF">WQQ_36250</name>
</gene>
<proteinExistence type="inferred from homology"/>
<dbReference type="GO" id="GO:0046872">
    <property type="term" value="F:metal ion binding"/>
    <property type="evidence" value="ECO:0007669"/>
    <property type="project" value="UniProtKB-KW"/>
</dbReference>
<dbReference type="GO" id="GO:0005524">
    <property type="term" value="F:ATP binding"/>
    <property type="evidence" value="ECO:0007669"/>
    <property type="project" value="UniProtKB-KW"/>
</dbReference>
<dbReference type="Gene3D" id="1.10.3680.10">
    <property type="entry name" value="TerB-like"/>
    <property type="match status" value="1"/>
</dbReference>
<evidence type="ECO:0000256" key="10">
    <source>
        <dbReference type="ARBA" id="ARBA00023049"/>
    </source>
</evidence>
<dbReference type="InterPro" id="IPR041677">
    <property type="entry name" value="DNA2/NAM7_AAA_11"/>
</dbReference>
<evidence type="ECO:0000256" key="9">
    <source>
        <dbReference type="ARBA" id="ARBA00022840"/>
    </source>
</evidence>
<feature type="domain" description="Peptidase M48" evidence="11">
    <location>
        <begin position="109"/>
        <end position="245"/>
    </location>
</feature>
<dbReference type="Pfam" id="PF13195">
    <property type="entry name" value="DUF4011"/>
    <property type="match status" value="1"/>
</dbReference>
<keyword evidence="5" id="KW-0547">Nucleotide-binding</keyword>
<keyword evidence="15" id="KW-1185">Reference proteome</keyword>
<dbReference type="Pfam" id="PF13087">
    <property type="entry name" value="AAA_12"/>
    <property type="match status" value="1"/>
</dbReference>
<dbReference type="InterPro" id="IPR047187">
    <property type="entry name" value="SF1_C_Upf1"/>
</dbReference>
<dbReference type="InterPro" id="IPR050534">
    <property type="entry name" value="Coronavir_polyprotein_1ab"/>
</dbReference>
<dbReference type="InterPro" id="IPR029024">
    <property type="entry name" value="TerB-like"/>
</dbReference>
<keyword evidence="4" id="KW-0479">Metal-binding</keyword>
<comment type="caution">
    <text evidence="14">The sequence shown here is derived from an EMBL/GenBank/DDBJ whole genome shotgun (WGS) entry which is preliminary data.</text>
</comment>
<dbReference type="CDD" id="cd18808">
    <property type="entry name" value="SF1_C_Upf1"/>
    <property type="match status" value="1"/>
</dbReference>
<keyword evidence="7" id="KW-0347">Helicase</keyword>
<evidence type="ECO:0000256" key="2">
    <source>
        <dbReference type="ARBA" id="ARBA00007913"/>
    </source>
</evidence>
<keyword evidence="8" id="KW-0862">Zinc</keyword>
<comment type="similarity">
    <text evidence="2">Belongs to the DNA2/NAM7 helicase family.</text>
</comment>
<evidence type="ECO:0000256" key="3">
    <source>
        <dbReference type="ARBA" id="ARBA00022670"/>
    </source>
</evidence>